<dbReference type="Proteomes" id="UP000308549">
    <property type="component" value="Unassembled WGS sequence"/>
</dbReference>
<accession>A0A4U0U162</accession>
<proteinExistence type="predicted"/>
<evidence type="ECO:0000313" key="1">
    <source>
        <dbReference type="EMBL" id="TKA28651.1"/>
    </source>
</evidence>
<keyword evidence="2" id="KW-1185">Reference proteome</keyword>
<reference evidence="1 2" key="1">
    <citation type="submission" date="2017-03" db="EMBL/GenBank/DDBJ databases">
        <title>Genomes of endolithic fungi from Antarctica.</title>
        <authorList>
            <person name="Coleine C."/>
            <person name="Masonjones S."/>
            <person name="Stajich J.E."/>
        </authorList>
    </citation>
    <scope>NUCLEOTIDE SEQUENCE [LARGE SCALE GENOMIC DNA]</scope>
    <source>
        <strain evidence="1 2">CCFEE 6315</strain>
    </source>
</reference>
<gene>
    <name evidence="1" type="ORF">B0A50_02978</name>
</gene>
<protein>
    <submittedName>
        <fullName evidence="1">Uncharacterized protein</fullName>
    </submittedName>
</protein>
<dbReference type="EMBL" id="NAJL01000017">
    <property type="protein sequence ID" value="TKA28651.1"/>
    <property type="molecule type" value="Genomic_DNA"/>
</dbReference>
<name>A0A4U0U162_9PEZI</name>
<comment type="caution">
    <text evidence="1">The sequence shown here is derived from an EMBL/GenBank/DDBJ whole genome shotgun (WGS) entry which is preliminary data.</text>
</comment>
<evidence type="ECO:0000313" key="2">
    <source>
        <dbReference type="Proteomes" id="UP000308549"/>
    </source>
</evidence>
<sequence>MTDYQGEQILNQHMLTIAFNLDYMSHQIEAHGDTVLKRWQVKSCKSRIALLLKEMPKGGLFGEDGESQVKQANEMTFPWSHFLSLINQRSTVSAATLLPFDVENLKATHDSLLVSLPYQPHYVSIEAGSFGQLVNRDMATEHPATMIRFTRVLLAAIPVRLFYLPSQCD</sequence>
<organism evidence="1 2">
    <name type="scientific">Salinomyces thailandicus</name>
    <dbReference type="NCBI Taxonomy" id="706561"/>
    <lineage>
        <taxon>Eukaryota</taxon>
        <taxon>Fungi</taxon>
        <taxon>Dikarya</taxon>
        <taxon>Ascomycota</taxon>
        <taxon>Pezizomycotina</taxon>
        <taxon>Dothideomycetes</taxon>
        <taxon>Dothideomycetidae</taxon>
        <taxon>Mycosphaerellales</taxon>
        <taxon>Teratosphaeriaceae</taxon>
        <taxon>Salinomyces</taxon>
    </lineage>
</organism>
<dbReference type="AlphaFoldDB" id="A0A4U0U162"/>